<evidence type="ECO:0000313" key="4">
    <source>
        <dbReference type="Proteomes" id="UP000077066"/>
    </source>
</evidence>
<feature type="region of interest" description="Disordered" evidence="1">
    <location>
        <begin position="70"/>
        <end position="96"/>
    </location>
</feature>
<sequence length="118" mass="13639">MAKIGLKIIIAIVLFVVAFFAWSYLHLYLIDLLGIDMALISFPIITVIYILLLISIFKIIDPNESNNGNISQNHLNTTNQNYSNELTPSHYSEKSTMGQNYHKDNEFHQYLDNENKKF</sequence>
<dbReference type="RefSeq" id="WP_066972978.1">
    <property type="nucleotide sequence ID" value="NZ_LWMT01000244.1"/>
</dbReference>
<feature type="transmembrane region" description="Helical" evidence="2">
    <location>
        <begin position="37"/>
        <end position="57"/>
    </location>
</feature>
<name>A0A166A6K3_9EURY</name>
<dbReference type="AlphaFoldDB" id="A0A166A6K3"/>
<evidence type="ECO:0000256" key="1">
    <source>
        <dbReference type="SAM" id="MobiDB-lite"/>
    </source>
</evidence>
<dbReference type="EMBL" id="LWMT01000244">
    <property type="protein sequence ID" value="KZX11638.1"/>
    <property type="molecule type" value="Genomic_DNA"/>
</dbReference>
<proteinExistence type="predicted"/>
<keyword evidence="2" id="KW-0472">Membrane</keyword>
<keyword evidence="2" id="KW-0812">Transmembrane</keyword>
<keyword evidence="2" id="KW-1133">Transmembrane helix</keyword>
<protein>
    <submittedName>
        <fullName evidence="3">Uncharacterized protein</fullName>
    </submittedName>
</protein>
<organism evidence="3 4">
    <name type="scientific">Methanobrevibacter filiformis</name>
    <dbReference type="NCBI Taxonomy" id="55758"/>
    <lineage>
        <taxon>Archaea</taxon>
        <taxon>Methanobacteriati</taxon>
        <taxon>Methanobacteriota</taxon>
        <taxon>Methanomada group</taxon>
        <taxon>Methanobacteria</taxon>
        <taxon>Methanobacteriales</taxon>
        <taxon>Methanobacteriaceae</taxon>
        <taxon>Methanobrevibacter</taxon>
    </lineage>
</organism>
<comment type="caution">
    <text evidence="3">The sequence shown here is derived from an EMBL/GenBank/DDBJ whole genome shotgun (WGS) entry which is preliminary data.</text>
</comment>
<accession>A0A166A6K3</accession>
<reference evidence="3 4" key="1">
    <citation type="submission" date="2016-04" db="EMBL/GenBank/DDBJ databases">
        <title>Genome sequence of Methanobrevibacter filiformis DSM 11501.</title>
        <authorList>
            <person name="Poehlein A."/>
            <person name="Seedorf H."/>
            <person name="Daniel R."/>
        </authorList>
    </citation>
    <scope>NUCLEOTIDE SEQUENCE [LARGE SCALE GENOMIC DNA]</scope>
    <source>
        <strain evidence="3 4">DSM 11501</strain>
    </source>
</reference>
<dbReference type="PATRIC" id="fig|55758.3.peg.1547"/>
<gene>
    <name evidence="3" type="ORF">MBFIL_13610</name>
</gene>
<dbReference type="Proteomes" id="UP000077066">
    <property type="component" value="Unassembled WGS sequence"/>
</dbReference>
<evidence type="ECO:0000313" key="3">
    <source>
        <dbReference type="EMBL" id="KZX11638.1"/>
    </source>
</evidence>
<keyword evidence="4" id="KW-1185">Reference proteome</keyword>
<feature type="transmembrane region" description="Helical" evidence="2">
    <location>
        <begin position="7"/>
        <end position="25"/>
    </location>
</feature>
<evidence type="ECO:0000256" key="2">
    <source>
        <dbReference type="SAM" id="Phobius"/>
    </source>
</evidence>